<name>K4I695_9ACTN</name>
<dbReference type="InterPro" id="IPR001509">
    <property type="entry name" value="Epimerase_deHydtase"/>
</dbReference>
<dbReference type="InterPro" id="IPR036291">
    <property type="entry name" value="NAD(P)-bd_dom_sf"/>
</dbReference>
<dbReference type="GO" id="GO:0005737">
    <property type="term" value="C:cytoplasm"/>
    <property type="evidence" value="ECO:0007669"/>
    <property type="project" value="TreeGrafter"/>
</dbReference>
<dbReference type="InterPro" id="IPR051783">
    <property type="entry name" value="NAD(P)-dependent_oxidoreduct"/>
</dbReference>
<dbReference type="PANTHER" id="PTHR48079">
    <property type="entry name" value="PROTEIN YEEZ"/>
    <property type="match status" value="1"/>
</dbReference>
<feature type="domain" description="NAD-dependent epimerase/dehydratase" evidence="1">
    <location>
        <begin position="21"/>
        <end position="233"/>
    </location>
</feature>
<sequence>MELLLAGPVRPGGVVTRPVAVVLGASGLVGTAVTGLLAARPVHLRTVARHPQPPPPRARAHVEPVAADLTDPAAVRAAVAGADLIVHLVAHRGGWRDAEGNAHVNVGVLDSVLRAAAGARTPPTVVFTGSTSQAGVPARLPIDGTEPDDPRTPYDHQKCAAQALLTAATAAGTVHGVTVRLPTVFGSVSGPGMVAAMFRRAFAGEPLTLWHDVLRDLLYATDAAAAVVAAADHAPALIAAGLTAPSAEAVTAGSAAGVSGGPAAGVSGGPAAGVVGGPAAGLTAGPPGRSWVVGTGRPVSLRELFARIAAAAAERTGAPPVPVRTVAPPPAATLTDQHDVVVDATAFTAVTGWTPVVPLEEALRRVAAGR</sequence>
<evidence type="ECO:0000313" key="2">
    <source>
        <dbReference type="EMBL" id="AFU65882.1"/>
    </source>
</evidence>
<dbReference type="EMBL" id="JX262387">
    <property type="protein sequence ID" value="AFU65882.1"/>
    <property type="molecule type" value="Genomic_DNA"/>
</dbReference>
<dbReference type="PANTHER" id="PTHR48079:SF6">
    <property type="entry name" value="NAD(P)-BINDING DOMAIN-CONTAINING PROTEIN-RELATED"/>
    <property type="match status" value="1"/>
</dbReference>
<reference evidence="2" key="1">
    <citation type="journal article" date="2012" name="Angew. Chem. Int. Ed. Engl.">
        <title>Heterologous Expression and Manipulation of Three Tetracycline Biosynthetic Pathways.</title>
        <authorList>
            <person name="Wang P."/>
            <person name="Kim W."/>
            <person name="Pickens L.B."/>
            <person name="Gao X."/>
            <person name="Tang Y."/>
        </authorList>
    </citation>
    <scope>NUCLEOTIDE SEQUENCE</scope>
    <source>
        <strain evidence="2">SC14051</strain>
    </source>
</reference>
<dbReference type="Gene3D" id="3.40.50.720">
    <property type="entry name" value="NAD(P)-binding Rossmann-like Domain"/>
    <property type="match status" value="1"/>
</dbReference>
<organism evidence="2">
    <name type="scientific">Dactylosporangium sp. SC14051</name>
    <dbReference type="NCBI Taxonomy" id="1239282"/>
    <lineage>
        <taxon>Bacteria</taxon>
        <taxon>Bacillati</taxon>
        <taxon>Actinomycetota</taxon>
        <taxon>Actinomycetes</taxon>
        <taxon>Micromonosporales</taxon>
        <taxon>Micromonosporaceae</taxon>
        <taxon>Dactylosporangium</taxon>
    </lineage>
</organism>
<gene>
    <name evidence="2" type="primary">dacS9</name>
</gene>
<dbReference type="AlphaFoldDB" id="K4I695"/>
<protein>
    <submittedName>
        <fullName evidence="2">DacS9</fullName>
    </submittedName>
</protein>
<proteinExistence type="predicted"/>
<dbReference type="SUPFAM" id="SSF51735">
    <property type="entry name" value="NAD(P)-binding Rossmann-fold domains"/>
    <property type="match status" value="1"/>
</dbReference>
<dbReference type="GO" id="GO:0004029">
    <property type="term" value="F:aldehyde dehydrogenase (NAD+) activity"/>
    <property type="evidence" value="ECO:0007669"/>
    <property type="project" value="TreeGrafter"/>
</dbReference>
<accession>K4I695</accession>
<dbReference type="Pfam" id="PF01370">
    <property type="entry name" value="Epimerase"/>
    <property type="match status" value="1"/>
</dbReference>
<evidence type="ECO:0000259" key="1">
    <source>
        <dbReference type="Pfam" id="PF01370"/>
    </source>
</evidence>